<dbReference type="Proteomes" id="UP000828390">
    <property type="component" value="Unassembled WGS sequence"/>
</dbReference>
<comment type="caution">
    <text evidence="2">The sequence shown here is derived from an EMBL/GenBank/DDBJ whole genome shotgun (WGS) entry which is preliminary data.</text>
</comment>
<gene>
    <name evidence="2" type="ORF">DPMN_013392</name>
</gene>
<evidence type="ECO:0000256" key="1">
    <source>
        <dbReference type="SAM" id="MobiDB-lite"/>
    </source>
</evidence>
<evidence type="ECO:0000313" key="3">
    <source>
        <dbReference type="Proteomes" id="UP000828390"/>
    </source>
</evidence>
<organism evidence="2 3">
    <name type="scientific">Dreissena polymorpha</name>
    <name type="common">Zebra mussel</name>
    <name type="synonym">Mytilus polymorpha</name>
    <dbReference type="NCBI Taxonomy" id="45954"/>
    <lineage>
        <taxon>Eukaryota</taxon>
        <taxon>Metazoa</taxon>
        <taxon>Spiralia</taxon>
        <taxon>Lophotrochozoa</taxon>
        <taxon>Mollusca</taxon>
        <taxon>Bivalvia</taxon>
        <taxon>Autobranchia</taxon>
        <taxon>Heteroconchia</taxon>
        <taxon>Euheterodonta</taxon>
        <taxon>Imparidentia</taxon>
        <taxon>Neoheterodontei</taxon>
        <taxon>Myida</taxon>
        <taxon>Dreissenoidea</taxon>
        <taxon>Dreissenidae</taxon>
        <taxon>Dreissena</taxon>
    </lineage>
</organism>
<name>A0A9D4N473_DREPO</name>
<sequence length="132" mass="15197">MSIMEAEAVFESRDKLRLYNESQAIALQADTTSLRNHLAKARRFADAAHSGPGRIYTRSVGRTAGLPSAVQTGLEEVGPETLSRKQRPGDQSNERGSSRYHYYYYYYYYRYCCYCSSSSSSSSYYYYCYCYC</sequence>
<protein>
    <submittedName>
        <fullName evidence="2">Uncharacterized protein</fullName>
    </submittedName>
</protein>
<proteinExistence type="predicted"/>
<evidence type="ECO:0000313" key="2">
    <source>
        <dbReference type="EMBL" id="KAH3889338.1"/>
    </source>
</evidence>
<dbReference type="AlphaFoldDB" id="A0A9D4N473"/>
<keyword evidence="3" id="KW-1185">Reference proteome</keyword>
<reference evidence="2" key="2">
    <citation type="submission" date="2020-11" db="EMBL/GenBank/DDBJ databases">
        <authorList>
            <person name="McCartney M.A."/>
            <person name="Auch B."/>
            <person name="Kono T."/>
            <person name="Mallez S."/>
            <person name="Becker A."/>
            <person name="Gohl D.M."/>
            <person name="Silverstein K.A.T."/>
            <person name="Koren S."/>
            <person name="Bechman K.B."/>
            <person name="Herman A."/>
            <person name="Abrahante J.E."/>
            <person name="Garbe J."/>
        </authorList>
    </citation>
    <scope>NUCLEOTIDE SEQUENCE</scope>
    <source>
        <strain evidence="2">Duluth1</strain>
        <tissue evidence="2">Whole animal</tissue>
    </source>
</reference>
<reference evidence="2" key="1">
    <citation type="journal article" date="2019" name="bioRxiv">
        <title>The Genome of the Zebra Mussel, Dreissena polymorpha: A Resource for Invasive Species Research.</title>
        <authorList>
            <person name="McCartney M.A."/>
            <person name="Auch B."/>
            <person name="Kono T."/>
            <person name="Mallez S."/>
            <person name="Zhang Y."/>
            <person name="Obille A."/>
            <person name="Becker A."/>
            <person name="Abrahante J.E."/>
            <person name="Garbe J."/>
            <person name="Badalamenti J.P."/>
            <person name="Herman A."/>
            <person name="Mangelson H."/>
            <person name="Liachko I."/>
            <person name="Sullivan S."/>
            <person name="Sone E.D."/>
            <person name="Koren S."/>
            <person name="Silverstein K.A.T."/>
            <person name="Beckman K.B."/>
            <person name="Gohl D.M."/>
        </authorList>
    </citation>
    <scope>NUCLEOTIDE SEQUENCE</scope>
    <source>
        <strain evidence="2">Duluth1</strain>
        <tissue evidence="2">Whole animal</tissue>
    </source>
</reference>
<feature type="region of interest" description="Disordered" evidence="1">
    <location>
        <begin position="70"/>
        <end position="96"/>
    </location>
</feature>
<accession>A0A9D4N473</accession>
<dbReference type="EMBL" id="JAIWYP010000001">
    <property type="protein sequence ID" value="KAH3889338.1"/>
    <property type="molecule type" value="Genomic_DNA"/>
</dbReference>